<comment type="caution">
    <text evidence="1">The sequence shown here is derived from an EMBL/GenBank/DDBJ whole genome shotgun (WGS) entry which is preliminary data.</text>
</comment>
<evidence type="ECO:0000313" key="1">
    <source>
        <dbReference type="EMBL" id="MFC6440462.1"/>
    </source>
</evidence>
<accession>A0ABW1XMV2</accession>
<protein>
    <recommendedName>
        <fullName evidence="3">Transposase</fullName>
    </recommendedName>
</protein>
<gene>
    <name evidence="1" type="ORF">ACFP85_09925</name>
</gene>
<name>A0ABW1XMV2_9ALTE</name>
<keyword evidence="2" id="KW-1185">Reference proteome</keyword>
<proteinExistence type="predicted"/>
<evidence type="ECO:0000313" key="2">
    <source>
        <dbReference type="Proteomes" id="UP001596364"/>
    </source>
</evidence>
<dbReference type="Proteomes" id="UP001596364">
    <property type="component" value="Unassembled WGS sequence"/>
</dbReference>
<reference evidence="2" key="1">
    <citation type="journal article" date="2019" name="Int. J. Syst. Evol. Microbiol.">
        <title>The Global Catalogue of Microorganisms (GCM) 10K type strain sequencing project: providing services to taxonomists for standard genome sequencing and annotation.</title>
        <authorList>
            <consortium name="The Broad Institute Genomics Platform"/>
            <consortium name="The Broad Institute Genome Sequencing Center for Infectious Disease"/>
            <person name="Wu L."/>
            <person name="Ma J."/>
        </authorList>
    </citation>
    <scope>NUCLEOTIDE SEQUENCE [LARGE SCALE GENOMIC DNA]</scope>
    <source>
        <strain evidence="2">CGMCC 1.16031</strain>
    </source>
</reference>
<sequence length="64" mass="7254">MVSKSFTAHLQDELERQAEVAAEEQREEFAALIGRLGEINSRAESLKAEILRRRELKRQTASGV</sequence>
<dbReference type="RefSeq" id="WP_131258258.1">
    <property type="nucleotide sequence ID" value="NZ_JBHSUS010000001.1"/>
</dbReference>
<dbReference type="EMBL" id="JBHSUS010000001">
    <property type="protein sequence ID" value="MFC6440462.1"/>
    <property type="molecule type" value="Genomic_DNA"/>
</dbReference>
<organism evidence="1 2">
    <name type="scientific">Pseudobowmanella zhangzhouensis</name>
    <dbReference type="NCBI Taxonomy" id="1537679"/>
    <lineage>
        <taxon>Bacteria</taxon>
        <taxon>Pseudomonadati</taxon>
        <taxon>Pseudomonadota</taxon>
        <taxon>Gammaproteobacteria</taxon>
        <taxon>Alteromonadales</taxon>
        <taxon>Alteromonadaceae</taxon>
    </lineage>
</organism>
<evidence type="ECO:0008006" key="3">
    <source>
        <dbReference type="Google" id="ProtNLM"/>
    </source>
</evidence>